<dbReference type="PROSITE" id="PS51379">
    <property type="entry name" value="4FE4S_FER_2"/>
    <property type="match status" value="2"/>
</dbReference>
<evidence type="ECO:0000256" key="1">
    <source>
        <dbReference type="ARBA" id="ARBA00009032"/>
    </source>
</evidence>
<sequence>MTKMLTIDGNEAVASVAYRVSEVIAIYPITPSSGMGELSDEWAAQGKANIWGSIPKVVELQSEGGAAGTVHGALQAGALATTFTASQGLLLMIPNMYKIAGELTPTVFHVAARAVATHALSIFGDHSDVMSTRGTGFALLSSNSVQEAHDMAVIATAATLAGRIPVLHFFDGFRTSHEVAKIAAVDDHVLHEMLPQELIGAHRARALSPEHPVLRGTSQNPDVFFQAREAQNPWFDAFPGIVQQNMDRFSRLTGRQYKLFDYFGAPDAERVIVLMGSGAETVQETVEHLNSHGEKVGLLKVRLFRPWAPAALLAALPATTRAIAVLDRCKEPGADGEPLFKDVLVALAEDFSDESPHFAAMPKVIGGRYGLGSKEFNPAMVLAVFERLTATGGKSPGRIAKAKRSFTIGIHDDLSGLSLPFDASFRTDAAHDTFAAVFYGLGSDGTVSANKNSIKIIGDETALHAQGYFVYDSKKSGAMTVSHLRFGPAPIRSAYLTGEGDSRFIACHQPLFLETHDLLVHAAPGAVFLLNTNVPPERVWTTLPPAMQRRMVEKKIIFYIIDAYQVALEADMGRRINTVMQTCFFAISGILPQEEAIAAIKHAVEKTYGRKGRRIAELNFRAIDKTLACLHQVTVPELASSESAQPIASPQISNFVQKLTIPLIAGKGDSLPVSLFPADGTWPTGTARYEKRNLALQIPVLESDLCTQCGKCVFVCPHSAIRAKVFPVELAARAPATFKQMPPRSRDYPAGWRMSYQVAPEDCTGCTLCVEVCPIRDKSNVSRKALNMAEQPPLRAQEAENWAFFLTLPDYDRRLAKRGTVPGSMLLPPLFEFSGACVGCGETPYIRLATQLFGDRMLIANATGCSSIYGGNLPTTPYCTNAEGRGPAWNNSLFEDNAEFGLGMRLATDKLADAACTQLRAMNLEIGDRMVDSLLHADQSSEAGIHEQRERVAALLARLSHIATPAAEQLAAVAEYLIRRSVWIIGGDGWAYDIGFGGLDHVLSSGADVNILVLDTEVYSNTGGQNSKATPRGAVAKFAAGGQPNRKKDLARIAMDYENVFVAKVAYGAKDTHTLKAFLDAESYPGVSIIIAYSPCIAHGVDMSHNHRQQDLAVKSGHWPLLRYDPRLREQGKHPMSVDSAAPSIPFREFARHEARFTVLERQHPEAAERFMVQAESDARLRHQEYLELAEMALPEAVIEEKAQEAAEQEHVPNA</sequence>
<dbReference type="InterPro" id="IPR037112">
    <property type="entry name" value="Pyrv-flavodox_OxR_EKR_sf"/>
</dbReference>
<comment type="function">
    <text evidence="10">Oxidoreductase required for the transfer of electrons from pyruvate to flavodoxin.</text>
</comment>
<feature type="binding site" evidence="13">
    <location>
        <position position="706"/>
    </location>
    <ligand>
        <name>[4Fe-4S] cluster</name>
        <dbReference type="ChEBI" id="CHEBI:49883"/>
        <label>1</label>
    </ligand>
</feature>
<feature type="binding site" evidence="11">
    <location>
        <position position="865"/>
    </location>
    <ligand>
        <name>thiamine diphosphate</name>
        <dbReference type="ChEBI" id="CHEBI:58937"/>
    </ligand>
</feature>
<dbReference type="SMART" id="SM00890">
    <property type="entry name" value="EKR"/>
    <property type="match status" value="1"/>
</dbReference>
<dbReference type="CDD" id="cd03377">
    <property type="entry name" value="TPP_PFOR_PNO"/>
    <property type="match status" value="1"/>
</dbReference>
<feature type="domain" description="4Fe-4S ferredoxin-type" evidence="14">
    <location>
        <begin position="754"/>
        <end position="784"/>
    </location>
</feature>
<dbReference type="PANTHER" id="PTHR32154">
    <property type="entry name" value="PYRUVATE-FLAVODOXIN OXIDOREDUCTASE-RELATED"/>
    <property type="match status" value="1"/>
</dbReference>
<proteinExistence type="inferred from homology"/>
<evidence type="ECO:0000256" key="10">
    <source>
        <dbReference type="PIRNR" id="PIRNR000159"/>
    </source>
</evidence>
<dbReference type="SUPFAM" id="SSF52518">
    <property type="entry name" value="Thiamin diphosphate-binding fold (THDP-binding)"/>
    <property type="match status" value="2"/>
</dbReference>
<keyword evidence="5 10" id="KW-0249">Electron transport</keyword>
<dbReference type="InterPro" id="IPR011766">
    <property type="entry name" value="TPP_enzyme_TPP-bd"/>
</dbReference>
<dbReference type="AlphaFoldDB" id="A0A9D7LSE1"/>
<feature type="binding site" evidence="13">
    <location>
        <position position="766"/>
    </location>
    <ligand>
        <name>[4Fe-4S] cluster</name>
        <dbReference type="ChEBI" id="CHEBI:49883"/>
        <label>2</label>
    </ligand>
</feature>
<evidence type="ECO:0000256" key="12">
    <source>
        <dbReference type="PIRSR" id="PIRSR000159-2"/>
    </source>
</evidence>
<comment type="cofactor">
    <cofactor evidence="13">
        <name>[4Fe-4S] cluster</name>
        <dbReference type="ChEBI" id="CHEBI:49883"/>
    </cofactor>
    <text evidence="13">Binds 3 [4Fe-4S] clusters per subunit.</text>
</comment>
<keyword evidence="4 13" id="KW-0479">Metal-binding</keyword>
<dbReference type="Gene3D" id="4.10.780.10">
    <property type="entry name" value="Pyruvate-flavodoxin oxidoreductase, EKR domain"/>
    <property type="match status" value="1"/>
</dbReference>
<dbReference type="SUPFAM" id="SSF54862">
    <property type="entry name" value="4Fe-4S ferredoxins"/>
    <property type="match status" value="1"/>
</dbReference>
<comment type="catalytic activity">
    <reaction evidence="9 10">
        <text>oxidized [flavodoxin] + pyruvate + CoA + 2 H(+) = reduced [flavodoxin] + acetyl-CoA + CO2</text>
        <dbReference type="Rhea" id="RHEA:44140"/>
        <dbReference type="Rhea" id="RHEA-COMP:10622"/>
        <dbReference type="Rhea" id="RHEA-COMP:10623"/>
        <dbReference type="ChEBI" id="CHEBI:15361"/>
        <dbReference type="ChEBI" id="CHEBI:15378"/>
        <dbReference type="ChEBI" id="CHEBI:16526"/>
        <dbReference type="ChEBI" id="CHEBI:57287"/>
        <dbReference type="ChEBI" id="CHEBI:57288"/>
        <dbReference type="ChEBI" id="CHEBI:57618"/>
        <dbReference type="ChEBI" id="CHEBI:58210"/>
    </reaction>
</comment>
<dbReference type="SUPFAM" id="SSF53323">
    <property type="entry name" value="Pyruvate-ferredoxin oxidoreductase, PFOR, domain III"/>
    <property type="match status" value="1"/>
</dbReference>
<evidence type="ECO:0000259" key="14">
    <source>
        <dbReference type="PROSITE" id="PS51379"/>
    </source>
</evidence>
<evidence type="ECO:0000256" key="9">
    <source>
        <dbReference type="ARBA" id="ARBA00048963"/>
    </source>
</evidence>
<dbReference type="InterPro" id="IPR019456">
    <property type="entry name" value="Pyrv-flavodox_OxRtase_EKR"/>
</dbReference>
<keyword evidence="15" id="KW-0670">Pyruvate</keyword>
<name>A0A9D7LSE1_9RHOO</name>
<gene>
    <name evidence="15" type="primary">nifJ</name>
    <name evidence="15" type="ORF">IPN75_15010</name>
</gene>
<dbReference type="PROSITE" id="PS00198">
    <property type="entry name" value="4FE4S_FER_1"/>
    <property type="match status" value="2"/>
</dbReference>
<dbReference type="SUPFAM" id="SSF52922">
    <property type="entry name" value="TK C-terminal domain-like"/>
    <property type="match status" value="1"/>
</dbReference>
<feature type="binding site" evidence="11">
    <location>
        <begin position="987"/>
        <end position="990"/>
    </location>
    <ligand>
        <name>thiamine diphosphate</name>
        <dbReference type="ChEBI" id="CHEBI:58937"/>
    </ligand>
</feature>
<dbReference type="Pfam" id="PF02775">
    <property type="entry name" value="TPP_enzyme_C"/>
    <property type="match status" value="1"/>
</dbReference>
<feature type="binding site" evidence="13">
    <location>
        <position position="1096"/>
    </location>
    <ligand>
        <name>[4Fe-4S] cluster</name>
        <dbReference type="ChEBI" id="CHEBI:49883"/>
        <label>3</label>
    </ligand>
</feature>
<dbReference type="GO" id="GO:0006979">
    <property type="term" value="P:response to oxidative stress"/>
    <property type="evidence" value="ECO:0007669"/>
    <property type="project" value="TreeGrafter"/>
</dbReference>
<comment type="caution">
    <text evidence="15">The sequence shown here is derived from an EMBL/GenBank/DDBJ whole genome shotgun (WGS) entry which is preliminary data.</text>
</comment>
<evidence type="ECO:0000256" key="6">
    <source>
        <dbReference type="ARBA" id="ARBA00023002"/>
    </source>
</evidence>
<dbReference type="InterPro" id="IPR029061">
    <property type="entry name" value="THDP-binding"/>
</dbReference>
<dbReference type="Gene3D" id="3.40.50.920">
    <property type="match status" value="1"/>
</dbReference>
<dbReference type="GO" id="GO:0044281">
    <property type="term" value="P:small molecule metabolic process"/>
    <property type="evidence" value="ECO:0007669"/>
    <property type="project" value="UniProtKB-ARBA"/>
</dbReference>
<feature type="binding site" evidence="13">
    <location>
        <position position="865"/>
    </location>
    <ligand>
        <name>[4Fe-4S] cluster</name>
        <dbReference type="ChEBI" id="CHEBI:49883"/>
        <label>3</label>
    </ligand>
</feature>
<accession>A0A9D7LSE1</accession>
<dbReference type="Proteomes" id="UP000808146">
    <property type="component" value="Unassembled WGS sequence"/>
</dbReference>
<keyword evidence="8 13" id="KW-0411">Iron-sulfur</keyword>
<evidence type="ECO:0000256" key="7">
    <source>
        <dbReference type="ARBA" id="ARBA00023004"/>
    </source>
</evidence>
<feature type="binding site" evidence="13">
    <location>
        <position position="763"/>
    </location>
    <ligand>
        <name>[4Fe-4S] cluster</name>
        <dbReference type="ChEBI" id="CHEBI:49883"/>
        <label>2</label>
    </ligand>
</feature>
<dbReference type="PANTHER" id="PTHR32154:SF0">
    <property type="entry name" value="PYRUVATE-FLAVODOXIN OXIDOREDUCTASE-RELATED"/>
    <property type="match status" value="1"/>
</dbReference>
<dbReference type="InterPro" id="IPR011895">
    <property type="entry name" value="Pyrv_flavodox_OxRed"/>
</dbReference>
<feature type="binding site" evidence="13">
    <location>
        <position position="716"/>
    </location>
    <ligand>
        <name>[4Fe-4S] cluster</name>
        <dbReference type="ChEBI" id="CHEBI:49883"/>
        <label>2</label>
    </ligand>
</feature>
<feature type="binding site" evidence="13">
    <location>
        <position position="712"/>
    </location>
    <ligand>
        <name>[4Fe-4S] cluster</name>
        <dbReference type="ChEBI" id="CHEBI:49883"/>
        <label>1</label>
    </ligand>
</feature>
<evidence type="ECO:0000256" key="2">
    <source>
        <dbReference type="ARBA" id="ARBA00022448"/>
    </source>
</evidence>
<reference evidence="15" key="1">
    <citation type="submission" date="2020-10" db="EMBL/GenBank/DDBJ databases">
        <title>Connecting structure to function with the recovery of over 1000 high-quality activated sludge metagenome-assembled genomes encoding full-length rRNA genes using long-read sequencing.</title>
        <authorList>
            <person name="Singleton C.M."/>
            <person name="Petriglieri F."/>
            <person name="Kristensen J.M."/>
            <person name="Kirkegaard R.H."/>
            <person name="Michaelsen T.Y."/>
            <person name="Andersen M.H."/>
            <person name="Karst S.M."/>
            <person name="Dueholm M.S."/>
            <person name="Nielsen P.H."/>
            <person name="Albertsen M."/>
        </authorList>
    </citation>
    <scope>NUCLEOTIDE SEQUENCE</scope>
    <source>
        <strain evidence="15">OdNE_18-Q3-R46-58_BAT3C.305</strain>
    </source>
</reference>
<feature type="binding site" evidence="13">
    <location>
        <position position="773"/>
    </location>
    <ligand>
        <name>[4Fe-4S] cluster</name>
        <dbReference type="ChEBI" id="CHEBI:49883"/>
        <label>1</label>
    </ligand>
</feature>
<evidence type="ECO:0000256" key="4">
    <source>
        <dbReference type="ARBA" id="ARBA00022723"/>
    </source>
</evidence>
<evidence type="ECO:0000256" key="5">
    <source>
        <dbReference type="ARBA" id="ARBA00022982"/>
    </source>
</evidence>
<feature type="site" description="Important for catalytic activity" evidence="12">
    <location>
        <position position="30"/>
    </location>
</feature>
<feature type="domain" description="4Fe-4S ferredoxin-type" evidence="14">
    <location>
        <begin position="697"/>
        <end position="726"/>
    </location>
</feature>
<dbReference type="GO" id="GO:0016903">
    <property type="term" value="F:oxidoreductase activity, acting on the aldehyde or oxo group of donors"/>
    <property type="evidence" value="ECO:0007669"/>
    <property type="project" value="InterPro"/>
</dbReference>
<dbReference type="GO" id="GO:0022900">
    <property type="term" value="P:electron transport chain"/>
    <property type="evidence" value="ECO:0007669"/>
    <property type="project" value="InterPro"/>
</dbReference>
<keyword evidence="3 13" id="KW-0004">4Fe-4S</keyword>
<protein>
    <recommendedName>
        <fullName evidence="10">Pyruvate-flavodoxin oxidoreductase</fullName>
        <ecNumber evidence="10">1.2.7.-</ecNumber>
    </recommendedName>
</protein>
<dbReference type="Pfam" id="PF01855">
    <property type="entry name" value="POR_N"/>
    <property type="match status" value="1"/>
</dbReference>
<evidence type="ECO:0000256" key="13">
    <source>
        <dbReference type="PIRSR" id="PIRSR000159-50"/>
    </source>
</evidence>
<dbReference type="FunFam" id="3.40.50.920:FF:000007">
    <property type="entry name" value="Pyruvate:ferredoxin (Flavodoxin) oxidoreductase"/>
    <property type="match status" value="1"/>
</dbReference>
<dbReference type="InterPro" id="IPR002880">
    <property type="entry name" value="Pyrv_Fd/Flavodoxin_OxRdtase_N"/>
</dbReference>
<feature type="binding site" evidence="13">
    <location>
        <position position="840"/>
    </location>
    <ligand>
        <name>[4Fe-4S] cluster</name>
        <dbReference type="ChEBI" id="CHEBI:49883"/>
        <label>3</label>
    </ligand>
</feature>
<feature type="binding site" evidence="11">
    <location>
        <position position="30"/>
    </location>
    <ligand>
        <name>pyruvate</name>
        <dbReference type="ChEBI" id="CHEBI:15361"/>
    </ligand>
</feature>
<dbReference type="GO" id="GO:0005506">
    <property type="term" value="F:iron ion binding"/>
    <property type="evidence" value="ECO:0007669"/>
    <property type="project" value="InterPro"/>
</dbReference>
<dbReference type="InterPro" id="IPR009014">
    <property type="entry name" value="Transketo_C/PFOR_II"/>
</dbReference>
<dbReference type="Pfam" id="PF17147">
    <property type="entry name" value="PFOR_II"/>
    <property type="match status" value="1"/>
</dbReference>
<dbReference type="Pfam" id="PF12838">
    <property type="entry name" value="Fer4_7"/>
    <property type="match status" value="1"/>
</dbReference>
<evidence type="ECO:0000313" key="16">
    <source>
        <dbReference type="Proteomes" id="UP000808146"/>
    </source>
</evidence>
<dbReference type="Gene3D" id="3.40.920.10">
    <property type="entry name" value="Pyruvate-ferredoxin oxidoreductase, PFOR, domain III"/>
    <property type="match status" value="1"/>
</dbReference>
<feature type="binding site" evidence="11">
    <location>
        <begin position="1016"/>
        <end position="1021"/>
    </location>
    <ligand>
        <name>thiamine diphosphate</name>
        <dbReference type="ChEBI" id="CHEBI:58937"/>
    </ligand>
</feature>
<feature type="binding site" evidence="11">
    <location>
        <position position="842"/>
    </location>
    <ligand>
        <name>thiamine diphosphate</name>
        <dbReference type="ChEBI" id="CHEBI:58937"/>
    </ligand>
</feature>
<feature type="site" description="Important for catalytic activity" evidence="12">
    <location>
        <position position="63"/>
    </location>
</feature>
<feature type="site" description="Important for catalytic activity" evidence="12">
    <location>
        <position position="113"/>
    </location>
</feature>
<dbReference type="GO" id="GO:0030976">
    <property type="term" value="F:thiamine pyrophosphate binding"/>
    <property type="evidence" value="ECO:0007669"/>
    <property type="project" value="InterPro"/>
</dbReference>
<feature type="binding site" evidence="13">
    <location>
        <position position="769"/>
    </location>
    <ligand>
        <name>[4Fe-4S] cluster</name>
        <dbReference type="ChEBI" id="CHEBI:49883"/>
        <label>2</label>
    </ligand>
</feature>
<dbReference type="CDD" id="cd07034">
    <property type="entry name" value="TPP_PYR_PFOR_IOR-alpha_like"/>
    <property type="match status" value="1"/>
</dbReference>
<dbReference type="EC" id="1.2.7.-" evidence="10"/>
<dbReference type="Gene3D" id="3.30.70.20">
    <property type="match status" value="1"/>
</dbReference>
<keyword evidence="6 10" id="KW-0560">Oxidoreductase</keyword>
<comment type="similarity">
    <text evidence="1 10">Belongs to the pyruvate:ferredoxin/flavodoxin oxidoreductase family.</text>
</comment>
<dbReference type="FunFam" id="3.40.50.970:FF:000012">
    <property type="entry name" value="Pyruvate:ferredoxin (Flavodoxin) oxidoreductase"/>
    <property type="match status" value="1"/>
</dbReference>
<dbReference type="InterPro" id="IPR050722">
    <property type="entry name" value="Pyruvate:ferred/Flavod_OxRd"/>
</dbReference>
<dbReference type="Gene3D" id="3.40.50.970">
    <property type="match status" value="2"/>
</dbReference>
<dbReference type="NCBIfam" id="TIGR02176">
    <property type="entry name" value="pyruv_ox_red"/>
    <property type="match status" value="1"/>
</dbReference>
<evidence type="ECO:0000256" key="3">
    <source>
        <dbReference type="ARBA" id="ARBA00022485"/>
    </source>
</evidence>
<dbReference type="InterPro" id="IPR019752">
    <property type="entry name" value="Pyrv/ketoisovalerate_OxRed_cat"/>
</dbReference>
<feature type="site" description="Important for catalytic activity" evidence="12">
    <location>
        <position position="1021"/>
    </location>
</feature>
<dbReference type="InterPro" id="IPR033412">
    <property type="entry name" value="PFOR_II"/>
</dbReference>
<feature type="binding site" evidence="11">
    <location>
        <position position="63"/>
    </location>
    <ligand>
        <name>thiamine diphosphate</name>
        <dbReference type="ChEBI" id="CHEBI:58937"/>
    </ligand>
</feature>
<keyword evidence="7 13" id="KW-0408">Iron</keyword>
<dbReference type="Pfam" id="PF01558">
    <property type="entry name" value="POR"/>
    <property type="match status" value="1"/>
</dbReference>
<feature type="binding site" evidence="11">
    <location>
        <position position="113"/>
    </location>
    <ligand>
        <name>pyruvate</name>
        <dbReference type="ChEBI" id="CHEBI:15361"/>
    </ligand>
</feature>
<dbReference type="InterPro" id="IPR017896">
    <property type="entry name" value="4Fe4S_Fe-S-bd"/>
</dbReference>
<feature type="binding site" evidence="13">
    <location>
        <position position="709"/>
    </location>
    <ligand>
        <name>[4Fe-4S] cluster</name>
        <dbReference type="ChEBI" id="CHEBI:49883"/>
        <label>1</label>
    </ligand>
</feature>
<dbReference type="PIRSF" id="PIRSF000159">
    <property type="entry name" value="NifJ"/>
    <property type="match status" value="1"/>
</dbReference>
<dbReference type="GO" id="GO:0051539">
    <property type="term" value="F:4 iron, 4 sulfur cluster binding"/>
    <property type="evidence" value="ECO:0007669"/>
    <property type="project" value="UniProtKB-KW"/>
</dbReference>
<evidence type="ECO:0000256" key="8">
    <source>
        <dbReference type="ARBA" id="ARBA00023014"/>
    </source>
</evidence>
<keyword evidence="2 10" id="KW-0813">Transport</keyword>
<dbReference type="FunFam" id="3.40.920.10:FF:000001">
    <property type="entry name" value="Pyruvate:ferredoxin (Flavodoxin) oxidoreductase"/>
    <property type="match status" value="1"/>
</dbReference>
<evidence type="ECO:0000256" key="11">
    <source>
        <dbReference type="PIRSR" id="PIRSR000159-1"/>
    </source>
</evidence>
<feature type="binding site" evidence="13">
    <location>
        <position position="837"/>
    </location>
    <ligand>
        <name>[4Fe-4S] cluster</name>
        <dbReference type="ChEBI" id="CHEBI:49883"/>
        <label>3</label>
    </ligand>
</feature>
<dbReference type="InterPro" id="IPR017900">
    <property type="entry name" value="4Fe4S_Fe_S_CS"/>
</dbReference>
<dbReference type="InterPro" id="IPR002869">
    <property type="entry name" value="Pyrv_flavodox_OxRed_cen"/>
</dbReference>
<organism evidence="15 16">
    <name type="scientific">Candidatus Dechloromonas phosphorivorans</name>
    <dbReference type="NCBI Taxonomy" id="2899244"/>
    <lineage>
        <taxon>Bacteria</taxon>
        <taxon>Pseudomonadati</taxon>
        <taxon>Pseudomonadota</taxon>
        <taxon>Betaproteobacteria</taxon>
        <taxon>Rhodocyclales</taxon>
        <taxon>Azonexaceae</taxon>
        <taxon>Dechloromonas</taxon>
    </lineage>
</organism>
<dbReference type="Pfam" id="PF10371">
    <property type="entry name" value="EKR"/>
    <property type="match status" value="1"/>
</dbReference>
<evidence type="ECO:0000313" key="15">
    <source>
        <dbReference type="EMBL" id="MBK8891584.1"/>
    </source>
</evidence>
<dbReference type="EMBL" id="JADKBR010000017">
    <property type="protein sequence ID" value="MBK8891584.1"/>
    <property type="molecule type" value="Genomic_DNA"/>
</dbReference>